<protein>
    <recommendedName>
        <fullName evidence="7 18">Phosphatidate cytidylyltransferase</fullName>
        <ecNumber evidence="6 18">2.7.7.41</ecNumber>
    </recommendedName>
</protein>
<evidence type="ECO:0000256" key="19">
    <source>
        <dbReference type="SAM" id="MobiDB-lite"/>
    </source>
</evidence>
<feature type="transmembrane region" description="Helical" evidence="20">
    <location>
        <begin position="263"/>
        <end position="279"/>
    </location>
</feature>
<evidence type="ECO:0000256" key="4">
    <source>
        <dbReference type="ARBA" id="ARBA00005189"/>
    </source>
</evidence>
<evidence type="ECO:0000256" key="8">
    <source>
        <dbReference type="ARBA" id="ARBA00022475"/>
    </source>
</evidence>
<comment type="subcellular location">
    <subcellularLocation>
        <location evidence="2">Cell membrane</location>
        <topology evidence="2">Multi-pass membrane protein</topology>
    </subcellularLocation>
</comment>
<keyword evidence="11 18" id="KW-0812">Transmembrane</keyword>
<evidence type="ECO:0000256" key="16">
    <source>
        <dbReference type="ARBA" id="ARBA00023209"/>
    </source>
</evidence>
<keyword evidence="16" id="KW-0594">Phospholipid biosynthesis</keyword>
<keyword evidence="14" id="KW-0443">Lipid metabolism</keyword>
<feature type="transmembrane region" description="Helical" evidence="20">
    <location>
        <begin position="406"/>
        <end position="424"/>
    </location>
</feature>
<evidence type="ECO:0000313" key="22">
    <source>
        <dbReference type="Proteomes" id="UP001500655"/>
    </source>
</evidence>
<evidence type="ECO:0000256" key="17">
    <source>
        <dbReference type="ARBA" id="ARBA00023264"/>
    </source>
</evidence>
<evidence type="ECO:0000256" key="15">
    <source>
        <dbReference type="ARBA" id="ARBA00023136"/>
    </source>
</evidence>
<feature type="compositionally biased region" description="Basic and acidic residues" evidence="19">
    <location>
        <begin position="1"/>
        <end position="13"/>
    </location>
</feature>
<organism evidence="21 22">
    <name type="scientific">Luedemannella helvata</name>
    <dbReference type="NCBI Taxonomy" id="349315"/>
    <lineage>
        <taxon>Bacteria</taxon>
        <taxon>Bacillati</taxon>
        <taxon>Actinomycetota</taxon>
        <taxon>Actinomycetes</taxon>
        <taxon>Micromonosporales</taxon>
        <taxon>Micromonosporaceae</taxon>
        <taxon>Luedemannella</taxon>
    </lineage>
</organism>
<keyword evidence="9" id="KW-0444">Lipid biosynthesis</keyword>
<feature type="transmembrane region" description="Helical" evidence="20">
    <location>
        <begin position="340"/>
        <end position="360"/>
    </location>
</feature>
<evidence type="ECO:0000256" key="11">
    <source>
        <dbReference type="ARBA" id="ARBA00022692"/>
    </source>
</evidence>
<proteinExistence type="inferred from homology"/>
<evidence type="ECO:0000256" key="20">
    <source>
        <dbReference type="SAM" id="Phobius"/>
    </source>
</evidence>
<accession>A0ABN2KL04</accession>
<dbReference type="InterPro" id="IPR000374">
    <property type="entry name" value="PC_trans"/>
</dbReference>
<feature type="transmembrane region" description="Helical" evidence="20">
    <location>
        <begin position="235"/>
        <end position="251"/>
    </location>
</feature>
<feature type="transmembrane region" description="Helical" evidence="20">
    <location>
        <begin position="314"/>
        <end position="334"/>
    </location>
</feature>
<dbReference type="PANTHER" id="PTHR46382:SF1">
    <property type="entry name" value="PHOSPHATIDATE CYTIDYLYLTRANSFERASE"/>
    <property type="match status" value="1"/>
</dbReference>
<keyword evidence="12 18" id="KW-0548">Nucleotidyltransferase</keyword>
<sequence length="472" mass="47466">MSYLDPAEHDDRANWAGQPAPPEWPAQSADGRPQRPVYRYAEDDYGNLHPGGYRPSDGGYGRTGQDTSGGSADLWSDTGGSGSGPSWPGSGAPDASGEVLTGRRAGGPVSGAPASGGPSSGGPSSGGPVSGGPRGGVPRGGARRGAYNDGAADHGAPEYGTADYGTADYAVADDRAAGDRAADARVAGDRAAEPGAAAAPAKGGRAGRNLPAAIGVGVGLGAAVLVSLFIWRPGFLGLVAVAVGVGIWEMVRALRGSGAKAPLFPLLAGGVLMSGLAWWGGADALTFGLIVTILAVFVWRLAEGPDGYERDVTSATLVAVYVPFLAGFAVLLAVPDDGHLRVVTALAAVVLSDTGGYIAGVFFGKHAMAPSVSPKKSWEGFAGSLIATSVGCALLLFFLFDAALLQGALFGLGVSAAAVLGDLAESMLKRDLKIKDMSNLLPGHGGLMDRLDSILFAAPAAYVLFLLLVPAS</sequence>
<evidence type="ECO:0000256" key="3">
    <source>
        <dbReference type="ARBA" id="ARBA00005119"/>
    </source>
</evidence>
<dbReference type="EMBL" id="BAAALS010000014">
    <property type="protein sequence ID" value="GAA1758510.1"/>
    <property type="molecule type" value="Genomic_DNA"/>
</dbReference>
<evidence type="ECO:0000256" key="18">
    <source>
        <dbReference type="RuleBase" id="RU003938"/>
    </source>
</evidence>
<evidence type="ECO:0000256" key="6">
    <source>
        <dbReference type="ARBA" id="ARBA00012487"/>
    </source>
</evidence>
<dbReference type="PANTHER" id="PTHR46382">
    <property type="entry name" value="PHOSPHATIDATE CYTIDYLYLTRANSFERASE"/>
    <property type="match status" value="1"/>
</dbReference>
<comment type="catalytic activity">
    <reaction evidence="1 18">
        <text>a 1,2-diacyl-sn-glycero-3-phosphate + CTP + H(+) = a CDP-1,2-diacyl-sn-glycerol + diphosphate</text>
        <dbReference type="Rhea" id="RHEA:16229"/>
        <dbReference type="ChEBI" id="CHEBI:15378"/>
        <dbReference type="ChEBI" id="CHEBI:33019"/>
        <dbReference type="ChEBI" id="CHEBI:37563"/>
        <dbReference type="ChEBI" id="CHEBI:58332"/>
        <dbReference type="ChEBI" id="CHEBI:58608"/>
        <dbReference type="EC" id="2.7.7.41"/>
    </reaction>
</comment>
<comment type="pathway">
    <text evidence="3 18">Phospholipid metabolism; CDP-diacylglycerol biosynthesis; CDP-diacylglycerol from sn-glycerol 3-phosphate: step 3/3.</text>
</comment>
<feature type="region of interest" description="Disordered" evidence="19">
    <location>
        <begin position="181"/>
        <end position="205"/>
    </location>
</feature>
<reference evidence="22" key="1">
    <citation type="journal article" date="2019" name="Int. J. Syst. Evol. Microbiol.">
        <title>The Global Catalogue of Microorganisms (GCM) 10K type strain sequencing project: providing services to taxonomists for standard genome sequencing and annotation.</title>
        <authorList>
            <consortium name="The Broad Institute Genomics Platform"/>
            <consortium name="The Broad Institute Genome Sequencing Center for Infectious Disease"/>
            <person name="Wu L."/>
            <person name="Ma J."/>
        </authorList>
    </citation>
    <scope>NUCLEOTIDE SEQUENCE [LARGE SCALE GENOMIC DNA]</scope>
    <source>
        <strain evidence="22">JCM 13249</strain>
    </source>
</reference>
<evidence type="ECO:0000256" key="12">
    <source>
        <dbReference type="ARBA" id="ARBA00022695"/>
    </source>
</evidence>
<evidence type="ECO:0000256" key="2">
    <source>
        <dbReference type="ARBA" id="ARBA00004651"/>
    </source>
</evidence>
<evidence type="ECO:0000256" key="13">
    <source>
        <dbReference type="ARBA" id="ARBA00022989"/>
    </source>
</evidence>
<keyword evidence="8" id="KW-1003">Cell membrane</keyword>
<dbReference type="Proteomes" id="UP001500655">
    <property type="component" value="Unassembled WGS sequence"/>
</dbReference>
<comment type="similarity">
    <text evidence="5 18">Belongs to the CDS family.</text>
</comment>
<feature type="transmembrane region" description="Helical" evidence="20">
    <location>
        <begin position="454"/>
        <end position="471"/>
    </location>
</feature>
<keyword evidence="17" id="KW-1208">Phospholipid metabolism</keyword>
<evidence type="ECO:0000256" key="14">
    <source>
        <dbReference type="ARBA" id="ARBA00023098"/>
    </source>
</evidence>
<gene>
    <name evidence="21" type="ORF">GCM10009681_32180</name>
</gene>
<feature type="region of interest" description="Disordered" evidence="19">
    <location>
        <begin position="1"/>
        <end position="154"/>
    </location>
</feature>
<feature type="compositionally biased region" description="Low complexity" evidence="19">
    <location>
        <begin position="193"/>
        <end position="205"/>
    </location>
</feature>
<name>A0ABN2KL04_9ACTN</name>
<dbReference type="PROSITE" id="PS01315">
    <property type="entry name" value="CDS"/>
    <property type="match status" value="1"/>
</dbReference>
<comment type="caution">
    <text evidence="21">The sequence shown here is derived from an EMBL/GenBank/DDBJ whole genome shotgun (WGS) entry which is preliminary data.</text>
</comment>
<evidence type="ECO:0000256" key="1">
    <source>
        <dbReference type="ARBA" id="ARBA00001698"/>
    </source>
</evidence>
<comment type="pathway">
    <text evidence="4">Lipid metabolism.</text>
</comment>
<evidence type="ECO:0000313" key="21">
    <source>
        <dbReference type="EMBL" id="GAA1758510.1"/>
    </source>
</evidence>
<feature type="compositionally biased region" description="Gly residues" evidence="19">
    <location>
        <begin position="118"/>
        <end position="139"/>
    </location>
</feature>
<evidence type="ECO:0000256" key="10">
    <source>
        <dbReference type="ARBA" id="ARBA00022679"/>
    </source>
</evidence>
<feature type="transmembrane region" description="Helical" evidence="20">
    <location>
        <begin position="381"/>
        <end position="400"/>
    </location>
</feature>
<keyword evidence="13 20" id="KW-1133">Transmembrane helix</keyword>
<keyword evidence="15 20" id="KW-0472">Membrane</keyword>
<dbReference type="Pfam" id="PF01148">
    <property type="entry name" value="CTP_transf_1"/>
    <property type="match status" value="1"/>
</dbReference>
<evidence type="ECO:0000256" key="7">
    <source>
        <dbReference type="ARBA" id="ARBA00019373"/>
    </source>
</evidence>
<feature type="compositionally biased region" description="Basic and acidic residues" evidence="19">
    <location>
        <begin position="181"/>
        <end position="192"/>
    </location>
</feature>
<keyword evidence="22" id="KW-1185">Reference proteome</keyword>
<evidence type="ECO:0000256" key="5">
    <source>
        <dbReference type="ARBA" id="ARBA00010185"/>
    </source>
</evidence>
<feature type="transmembrane region" description="Helical" evidence="20">
    <location>
        <begin position="210"/>
        <end position="229"/>
    </location>
</feature>
<dbReference type="EC" id="2.7.7.41" evidence="6 18"/>
<evidence type="ECO:0000256" key="9">
    <source>
        <dbReference type="ARBA" id="ARBA00022516"/>
    </source>
</evidence>
<feature type="compositionally biased region" description="Low complexity" evidence="19">
    <location>
        <begin position="84"/>
        <end position="103"/>
    </location>
</feature>
<feature type="transmembrane region" description="Helical" evidence="20">
    <location>
        <begin position="285"/>
        <end position="302"/>
    </location>
</feature>
<keyword evidence="10 18" id="KW-0808">Transferase</keyword>